<dbReference type="Proteomes" id="UP000305423">
    <property type="component" value="Unassembled WGS sequence"/>
</dbReference>
<dbReference type="EMBL" id="PNEL01000078">
    <property type="protein sequence ID" value="TMN72803.1"/>
    <property type="molecule type" value="Genomic_DNA"/>
</dbReference>
<dbReference type="Proteomes" id="UP000258102">
    <property type="component" value="Chromosome 1"/>
</dbReference>
<evidence type="ECO:0000313" key="4">
    <source>
        <dbReference type="Proteomes" id="UP000305423"/>
    </source>
</evidence>
<accession>A0AAD0RH83</accession>
<reference evidence="1 3" key="2">
    <citation type="submission" date="2018-08" db="EMBL/GenBank/DDBJ databases">
        <title>Whole Genome Sequences of Two Pseudoalteromonas piscicida Strains, DE1-A and DE2-A, which Exhibit Strong Antibacterial Activity against Vibrio vulnificus.</title>
        <authorList>
            <person name="Richards G.P."/>
            <person name="Needleman D.S."/>
            <person name="Watson M.A."/>
            <person name="Polson S.W."/>
        </authorList>
    </citation>
    <scope>NUCLEOTIDE SEQUENCE [LARGE SCALE GENOMIC DNA]</scope>
    <source>
        <strain evidence="1 3">DE2-A</strain>
    </source>
</reference>
<reference evidence="4" key="3">
    <citation type="submission" date="2019-06" db="EMBL/GenBank/DDBJ databases">
        <title>Co-occurence of chitin degradation, pigmentation and bioactivity in marine Pseudoalteromonas.</title>
        <authorList>
            <person name="Sonnenschein E.C."/>
            <person name="Bech P.K."/>
        </authorList>
    </citation>
    <scope>NUCLEOTIDE SEQUENCE [LARGE SCALE GENOMIC DNA]</scope>
    <source>
        <strain evidence="4">S1607</strain>
    </source>
</reference>
<dbReference type="GeneID" id="98335014"/>
<dbReference type="RefSeq" id="WP_017218946.1">
    <property type="nucleotide sequence ID" value="NZ_CP021646.1"/>
</dbReference>
<dbReference type="KEGG" id="ppis:B1L02_11815"/>
<dbReference type="EMBL" id="CP031761">
    <property type="protein sequence ID" value="AXR01663.1"/>
    <property type="molecule type" value="Genomic_DNA"/>
</dbReference>
<proteinExistence type="predicted"/>
<reference evidence="2" key="4">
    <citation type="submission" date="2019-09" db="EMBL/GenBank/DDBJ databases">
        <title>Co-occurence of chitin degradation, pigmentation and bioactivity in marine Pseudoalteromonas.</title>
        <authorList>
            <person name="Sonnenschein E.C."/>
            <person name="Bech P.K."/>
        </authorList>
    </citation>
    <scope>NUCLEOTIDE SEQUENCE</scope>
    <source>
        <strain evidence="2">S1607</strain>
    </source>
</reference>
<evidence type="ECO:0000313" key="3">
    <source>
        <dbReference type="Proteomes" id="UP000258102"/>
    </source>
</evidence>
<gene>
    <name evidence="2" type="ORF">CWB74_21970</name>
    <name evidence="1" type="ORF">D0511_05930</name>
</gene>
<dbReference type="AlphaFoldDB" id="A0AAD0RH83"/>
<reference evidence="2 4" key="1">
    <citation type="submission" date="2017-12" db="EMBL/GenBank/DDBJ databases">
        <authorList>
            <person name="Paulsen S."/>
            <person name="Gram L.K."/>
        </authorList>
    </citation>
    <scope>NUCLEOTIDE SEQUENCE [LARGE SCALE GENOMIC DNA]</scope>
    <source>
        <strain evidence="2 4">S1607</strain>
    </source>
</reference>
<evidence type="ECO:0000313" key="1">
    <source>
        <dbReference type="EMBL" id="AXR01663.1"/>
    </source>
</evidence>
<organism evidence="1 3">
    <name type="scientific">Pseudoalteromonas piscicida</name>
    <dbReference type="NCBI Taxonomy" id="43662"/>
    <lineage>
        <taxon>Bacteria</taxon>
        <taxon>Pseudomonadati</taxon>
        <taxon>Pseudomonadota</taxon>
        <taxon>Gammaproteobacteria</taxon>
        <taxon>Alteromonadales</taxon>
        <taxon>Pseudoalteromonadaceae</taxon>
        <taxon>Pseudoalteromonas</taxon>
    </lineage>
</organism>
<protein>
    <submittedName>
        <fullName evidence="1">Uncharacterized protein</fullName>
    </submittedName>
</protein>
<name>A0AAD0RH83_PSEO7</name>
<sequence>MALDANALENMIKAELEAEGFVLAGAHAGAGKLATAIAKAVVEHMTQAAEVPVSGGSSAGIYKVT</sequence>
<evidence type="ECO:0000313" key="2">
    <source>
        <dbReference type="EMBL" id="TMN72803.1"/>
    </source>
</evidence>